<organism evidence="10 11">
    <name type="scientific">Butyricimonas virosa</name>
    <dbReference type="NCBI Taxonomy" id="544645"/>
    <lineage>
        <taxon>Bacteria</taxon>
        <taxon>Pseudomonadati</taxon>
        <taxon>Bacteroidota</taxon>
        <taxon>Bacteroidia</taxon>
        <taxon>Bacteroidales</taxon>
        <taxon>Odoribacteraceae</taxon>
        <taxon>Butyricimonas</taxon>
    </lineage>
</organism>
<feature type="domain" description="TonB-dependent receptor plug" evidence="9">
    <location>
        <begin position="53"/>
        <end position="154"/>
    </location>
</feature>
<keyword evidence="4 8" id="KW-0812">Transmembrane</keyword>
<evidence type="ECO:0000256" key="2">
    <source>
        <dbReference type="ARBA" id="ARBA00022448"/>
    </source>
</evidence>
<keyword evidence="5" id="KW-0732">Signal</keyword>
<keyword evidence="10" id="KW-0675">Receptor</keyword>
<dbReference type="SUPFAM" id="SSF56935">
    <property type="entry name" value="Porins"/>
    <property type="match status" value="1"/>
</dbReference>
<comment type="caution">
    <text evidence="10">The sequence shown here is derived from an EMBL/GenBank/DDBJ whole genome shotgun (WGS) entry which is preliminary data.</text>
</comment>
<evidence type="ECO:0000256" key="5">
    <source>
        <dbReference type="ARBA" id="ARBA00022729"/>
    </source>
</evidence>
<evidence type="ECO:0000313" key="10">
    <source>
        <dbReference type="EMBL" id="RGY11800.1"/>
    </source>
</evidence>
<proteinExistence type="inferred from homology"/>
<keyword evidence="2 8" id="KW-0813">Transport</keyword>
<dbReference type="InterPro" id="IPR012910">
    <property type="entry name" value="Plug_dom"/>
</dbReference>
<dbReference type="InterPro" id="IPR037066">
    <property type="entry name" value="Plug_dom_sf"/>
</dbReference>
<dbReference type="OrthoDB" id="9762903at2"/>
<dbReference type="Proteomes" id="UP000286063">
    <property type="component" value="Unassembled WGS sequence"/>
</dbReference>
<evidence type="ECO:0000259" key="9">
    <source>
        <dbReference type="Pfam" id="PF07715"/>
    </source>
</evidence>
<comment type="similarity">
    <text evidence="8">Belongs to the TonB-dependent receptor family.</text>
</comment>
<dbReference type="PANTHER" id="PTHR30069:SF29">
    <property type="entry name" value="HEMOGLOBIN AND HEMOGLOBIN-HAPTOGLOBIN-BINDING PROTEIN 1-RELATED"/>
    <property type="match status" value="1"/>
</dbReference>
<dbReference type="Gene3D" id="2.170.130.10">
    <property type="entry name" value="TonB-dependent receptor, plug domain"/>
    <property type="match status" value="1"/>
</dbReference>
<accession>A0A413II03</accession>
<evidence type="ECO:0000256" key="4">
    <source>
        <dbReference type="ARBA" id="ARBA00022692"/>
    </source>
</evidence>
<keyword evidence="6 8" id="KW-0472">Membrane</keyword>
<dbReference type="AlphaFoldDB" id="A0A413II03"/>
<dbReference type="Gene3D" id="2.40.170.20">
    <property type="entry name" value="TonB-dependent receptor, beta-barrel domain"/>
    <property type="match status" value="1"/>
</dbReference>
<dbReference type="InterPro" id="IPR039426">
    <property type="entry name" value="TonB-dep_rcpt-like"/>
</dbReference>
<dbReference type="PANTHER" id="PTHR30069">
    <property type="entry name" value="TONB-DEPENDENT OUTER MEMBRANE RECEPTOR"/>
    <property type="match status" value="1"/>
</dbReference>
<dbReference type="EMBL" id="QSCR01000050">
    <property type="protein sequence ID" value="RGY11800.1"/>
    <property type="molecule type" value="Genomic_DNA"/>
</dbReference>
<sequence length="673" mass="77636">MLKKIITGLCICFTLGNGIQAKAQHKDSIAMYGVIDTVQVVSQRIQHANEANAGAKVSRIDPQIMRENKTRSLAELLTEHTAIYIKSLGMGALSTASFRGASPSQTRVNWNGINITPPMSGTFDFSQIPVFFTDNINLYYGGSHVKNGSGAIGGSVNLFTDPDWHKGVRGKVLGEYGSYGTYTAGAQVSTGGEKSNFKTRLYYQHSDNNYTYVNKILTSEPFREKRQDADYTQWSAMQEGYFRLSPYTRLTAVAWYQEGERMLPPALGVVNQVHEKQRETNFRGYTGLDFTRGIHDLHVKAAWQFYRQKYDKWYAGGMFDPEGNTNQSQTWQAVVDYTCAPLERLILGTTLTYSHDLIRVSSYIDIDSSKYTLGDVDYDIPDVEPPFRHHRNVLSWQVSALWTPVKWMRVNGQYMFEQNDTRGVSTWSAGVVLYPWIKDLQVKGSMAYNYRFPSMNDLYWRPGGNPEVKPEKGYSYDASVAYQKYICQRLSLNTEISGYLMYIDNWILWLPKDGNQWVWTPQNHRNVRSEGVELYGKLTYEIRDLKVNVSGNYSWSQSRTRKKQHEDDGSYMKQIPYVPHFKWNIRMAADYRGVFFSWQVTYIGRRFITTDQEYATDPYSVHNLLAGYRYKFHNGTSLTPQVRVDNLMDTYYESTQYYPMPLRNCLFSLMFEF</sequence>
<reference evidence="10 11" key="1">
    <citation type="submission" date="2018-08" db="EMBL/GenBank/DDBJ databases">
        <title>A genome reference for cultivated species of the human gut microbiota.</title>
        <authorList>
            <person name="Zou Y."/>
            <person name="Xue W."/>
            <person name="Luo G."/>
        </authorList>
    </citation>
    <scope>NUCLEOTIDE SEQUENCE [LARGE SCALE GENOMIC DNA]</scope>
    <source>
        <strain evidence="10 11">OF02-7</strain>
    </source>
</reference>
<evidence type="ECO:0000256" key="7">
    <source>
        <dbReference type="ARBA" id="ARBA00023237"/>
    </source>
</evidence>
<keyword evidence="3 8" id="KW-1134">Transmembrane beta strand</keyword>
<evidence type="ECO:0000256" key="6">
    <source>
        <dbReference type="ARBA" id="ARBA00023136"/>
    </source>
</evidence>
<name>A0A413II03_9BACT</name>
<comment type="subcellular location">
    <subcellularLocation>
        <location evidence="1 8">Cell outer membrane</location>
        <topology evidence="1 8">Multi-pass membrane protein</topology>
    </subcellularLocation>
</comment>
<evidence type="ECO:0000256" key="3">
    <source>
        <dbReference type="ARBA" id="ARBA00022452"/>
    </source>
</evidence>
<protein>
    <submittedName>
        <fullName evidence="10">TonB-dependent receptor</fullName>
    </submittedName>
</protein>
<evidence type="ECO:0000313" key="11">
    <source>
        <dbReference type="Proteomes" id="UP000286063"/>
    </source>
</evidence>
<evidence type="ECO:0000256" key="1">
    <source>
        <dbReference type="ARBA" id="ARBA00004571"/>
    </source>
</evidence>
<dbReference type="Pfam" id="PF07715">
    <property type="entry name" value="Plug"/>
    <property type="match status" value="1"/>
</dbReference>
<gene>
    <name evidence="10" type="ORF">DXA50_18820</name>
</gene>
<dbReference type="GO" id="GO:0044718">
    <property type="term" value="P:siderophore transmembrane transport"/>
    <property type="evidence" value="ECO:0007669"/>
    <property type="project" value="TreeGrafter"/>
</dbReference>
<keyword evidence="7 8" id="KW-0998">Cell outer membrane</keyword>
<dbReference type="PROSITE" id="PS52016">
    <property type="entry name" value="TONB_DEPENDENT_REC_3"/>
    <property type="match status" value="1"/>
</dbReference>
<dbReference type="InterPro" id="IPR036942">
    <property type="entry name" value="Beta-barrel_TonB_sf"/>
</dbReference>
<dbReference type="GO" id="GO:0009279">
    <property type="term" value="C:cell outer membrane"/>
    <property type="evidence" value="ECO:0007669"/>
    <property type="project" value="UniProtKB-SubCell"/>
</dbReference>
<dbReference type="RefSeq" id="WP_117775677.1">
    <property type="nucleotide sequence ID" value="NZ_CAJUBB010000002.1"/>
</dbReference>
<dbReference type="GO" id="GO:0015344">
    <property type="term" value="F:siderophore uptake transmembrane transporter activity"/>
    <property type="evidence" value="ECO:0007669"/>
    <property type="project" value="TreeGrafter"/>
</dbReference>
<evidence type="ECO:0000256" key="8">
    <source>
        <dbReference type="PROSITE-ProRule" id="PRU01360"/>
    </source>
</evidence>